<dbReference type="EMBL" id="CP045908">
    <property type="protein sequence ID" value="QQP33149.1"/>
    <property type="molecule type" value="Genomic_DNA"/>
</dbReference>
<organism evidence="2 3">
    <name type="scientific">Caligus rogercresseyi</name>
    <name type="common">Sea louse</name>
    <dbReference type="NCBI Taxonomy" id="217165"/>
    <lineage>
        <taxon>Eukaryota</taxon>
        <taxon>Metazoa</taxon>
        <taxon>Ecdysozoa</taxon>
        <taxon>Arthropoda</taxon>
        <taxon>Crustacea</taxon>
        <taxon>Multicrustacea</taxon>
        <taxon>Hexanauplia</taxon>
        <taxon>Copepoda</taxon>
        <taxon>Siphonostomatoida</taxon>
        <taxon>Caligidae</taxon>
        <taxon>Caligus</taxon>
    </lineage>
</organism>
<dbReference type="Proteomes" id="UP000595437">
    <property type="component" value="Chromosome 19"/>
</dbReference>
<feature type="non-terminal residue" evidence="2">
    <location>
        <position position="109"/>
    </location>
</feature>
<sequence>PDVVNIKLIQLILPYRIQGSPSQTNGTPKSRSTPRQPPLILCDLNPLPSKTQSSNQEQTPEKKDDELFESLSRAVTARNRLRSQRPGPSRALPIEVAPIPEQVDQPPAA</sequence>
<feature type="region of interest" description="Disordered" evidence="1">
    <location>
        <begin position="17"/>
        <end position="109"/>
    </location>
</feature>
<gene>
    <name evidence="2" type="ORF">FKW44_024431</name>
</gene>
<accession>A0A7T8GMX3</accession>
<feature type="non-terminal residue" evidence="2">
    <location>
        <position position="1"/>
    </location>
</feature>
<evidence type="ECO:0000256" key="1">
    <source>
        <dbReference type="SAM" id="MobiDB-lite"/>
    </source>
</evidence>
<evidence type="ECO:0000313" key="3">
    <source>
        <dbReference type="Proteomes" id="UP000595437"/>
    </source>
</evidence>
<reference evidence="3" key="1">
    <citation type="submission" date="2021-01" db="EMBL/GenBank/DDBJ databases">
        <title>Caligus Genome Assembly.</title>
        <authorList>
            <person name="Gallardo-Escarate C."/>
        </authorList>
    </citation>
    <scope>NUCLEOTIDE SEQUENCE [LARGE SCALE GENOMIC DNA]</scope>
</reference>
<evidence type="ECO:0000313" key="2">
    <source>
        <dbReference type="EMBL" id="QQP33149.1"/>
    </source>
</evidence>
<feature type="compositionally biased region" description="Polar residues" evidence="1">
    <location>
        <begin position="48"/>
        <end position="58"/>
    </location>
</feature>
<dbReference type="AlphaFoldDB" id="A0A7T8GMX3"/>
<keyword evidence="3" id="KW-1185">Reference proteome</keyword>
<protein>
    <submittedName>
        <fullName evidence="2">Uncharacterized protein</fullName>
    </submittedName>
</protein>
<feature type="compositionally biased region" description="Polar residues" evidence="1">
    <location>
        <begin position="19"/>
        <end position="34"/>
    </location>
</feature>
<name>A0A7T8GMX3_CALRO</name>
<proteinExistence type="predicted"/>